<dbReference type="Proteomes" id="UP000057213">
    <property type="component" value="Chromosome"/>
</dbReference>
<proteinExistence type="predicted"/>
<evidence type="ECO:0000313" key="2">
    <source>
        <dbReference type="Proteomes" id="UP000057213"/>
    </source>
</evidence>
<sequence length="55" mass="6476">MLRSKIDIKISNVDFSHDKPLALSKKTQGKHEEKFLYYVSISSTLRKIRHFLKKA</sequence>
<dbReference type="KEGG" id="banc:PU02_1005"/>
<dbReference type="EMBL" id="CP010401">
    <property type="protein sequence ID" value="ALE03819.1"/>
    <property type="molecule type" value="Genomic_DNA"/>
</dbReference>
<keyword evidence="2" id="KW-1185">Reference proteome</keyword>
<dbReference type="AlphaFoldDB" id="A0A0M4LH06"/>
<name>A0A0M4LH06_9HYPH</name>
<protein>
    <submittedName>
        <fullName evidence="1">Uncharacterized protein</fullName>
    </submittedName>
</protein>
<organism evidence="1 2">
    <name type="scientific">Bartonella ancashensis</name>
    <dbReference type="NCBI Taxonomy" id="1318743"/>
    <lineage>
        <taxon>Bacteria</taxon>
        <taxon>Pseudomonadati</taxon>
        <taxon>Pseudomonadota</taxon>
        <taxon>Alphaproteobacteria</taxon>
        <taxon>Hyphomicrobiales</taxon>
        <taxon>Bartonellaceae</taxon>
        <taxon>Bartonella</taxon>
    </lineage>
</organism>
<reference evidence="1 2" key="1">
    <citation type="journal article" date="2015" name="Genome Announc.">
        <title>Complete Genome Sequence of Bartonella ancashensis Strain 20.00, Isolated from the Blood of a Patient with Verruga Peruana.</title>
        <authorList>
            <person name="Hang J."/>
            <person name="Mullins K.E."/>
            <person name="Clifford R.J."/>
            <person name="Onmus-Leone F."/>
            <person name="Yang Y."/>
            <person name="Jiang J."/>
            <person name="Leguia M."/>
            <person name="Kasper M.R."/>
            <person name="Maguina C."/>
            <person name="Lesho E.P."/>
            <person name="Jarman R.G."/>
            <person name="Richards A.L."/>
            <person name="Blazes D."/>
        </authorList>
    </citation>
    <scope>NUCLEOTIDE SEQUENCE [LARGE SCALE GENOMIC DNA]</scope>
    <source>
        <strain evidence="1 2">20.00</strain>
    </source>
</reference>
<dbReference type="STRING" id="1318743.PU02_1005"/>
<evidence type="ECO:0000313" key="1">
    <source>
        <dbReference type="EMBL" id="ALE03819.1"/>
    </source>
</evidence>
<accession>A0A0M4LH06</accession>
<gene>
    <name evidence="1" type="ORF">PU02_1005</name>
</gene>